<keyword evidence="4" id="KW-1185">Reference proteome</keyword>
<dbReference type="PANTHER" id="PTHR47272">
    <property type="entry name" value="DDE_TNP_1_7 DOMAIN-CONTAINING PROTEIN"/>
    <property type="match status" value="1"/>
</dbReference>
<evidence type="ECO:0000256" key="1">
    <source>
        <dbReference type="SAM" id="MobiDB-lite"/>
    </source>
</evidence>
<feature type="region of interest" description="Disordered" evidence="1">
    <location>
        <begin position="103"/>
        <end position="127"/>
    </location>
</feature>
<evidence type="ECO:0000313" key="3">
    <source>
        <dbReference type="EMBL" id="KAJ8876071.1"/>
    </source>
</evidence>
<accession>A0ABQ9GVL3</accession>
<reference evidence="3 4" key="1">
    <citation type="submission" date="2023-02" db="EMBL/GenBank/DDBJ databases">
        <title>LHISI_Scaffold_Assembly.</title>
        <authorList>
            <person name="Stuart O.P."/>
            <person name="Cleave R."/>
            <person name="Magrath M.J.L."/>
            <person name="Mikheyev A.S."/>
        </authorList>
    </citation>
    <scope>NUCLEOTIDE SEQUENCE [LARGE SCALE GENOMIC DNA]</scope>
    <source>
        <strain evidence="3">Daus_M_001</strain>
        <tissue evidence="3">Leg muscle</tissue>
    </source>
</reference>
<feature type="domain" description="PiggyBac transposable element-derived protein" evidence="2">
    <location>
        <begin position="189"/>
        <end position="266"/>
    </location>
</feature>
<sequence>MEQCSGGLVNYSSSDAKMADYKWFSEHEVKSKYSSRGQLMLDLVRKHEAYVPPSHYGSEDEKITELEEENVDTCSVSSDPPPISTSLNEILDEIAFNIDPAGNTHQSVPAKPINHTQCSRRRETRNTTTKQIVKLPTQIKKRKESLPITKSKKYKSSNVTFDFQDNEFYSIVSMPEDNFEIPQSVLSDIDYFNKFFYPDLVELIVMATNQYSVQVSGKLIQTTDAEVTDCLAMELLRSIIIVPAYIDYWSKSLRIEKIASIMPLKRGCQIDEGNRIPKRGSSCEKADEKKVYLVRWIDNKEVLLATDFVGRNPQSRDTPYSKEEQKKIDISCPNTVKGYNTHMGGINLTDMLIVHGNVLPDDRYMCSKCLDFEASAWTDDNTDPERIQACNG</sequence>
<dbReference type="InterPro" id="IPR029526">
    <property type="entry name" value="PGBD"/>
</dbReference>
<name>A0ABQ9GVL3_9NEOP</name>
<dbReference type="EMBL" id="JARBHB010000009">
    <property type="protein sequence ID" value="KAJ8876071.1"/>
    <property type="molecule type" value="Genomic_DNA"/>
</dbReference>
<evidence type="ECO:0000259" key="2">
    <source>
        <dbReference type="Pfam" id="PF13843"/>
    </source>
</evidence>
<gene>
    <name evidence="3" type="ORF">PR048_023980</name>
</gene>
<dbReference type="Proteomes" id="UP001159363">
    <property type="component" value="Chromosome 8"/>
</dbReference>
<evidence type="ECO:0000313" key="4">
    <source>
        <dbReference type="Proteomes" id="UP001159363"/>
    </source>
</evidence>
<comment type="caution">
    <text evidence="3">The sequence shown here is derived from an EMBL/GenBank/DDBJ whole genome shotgun (WGS) entry which is preliminary data.</text>
</comment>
<protein>
    <recommendedName>
        <fullName evidence="2">PiggyBac transposable element-derived protein domain-containing protein</fullName>
    </recommendedName>
</protein>
<proteinExistence type="predicted"/>
<dbReference type="Pfam" id="PF13843">
    <property type="entry name" value="DDE_Tnp_1_7"/>
    <property type="match status" value="1"/>
</dbReference>
<organism evidence="3 4">
    <name type="scientific">Dryococelus australis</name>
    <dbReference type="NCBI Taxonomy" id="614101"/>
    <lineage>
        <taxon>Eukaryota</taxon>
        <taxon>Metazoa</taxon>
        <taxon>Ecdysozoa</taxon>
        <taxon>Arthropoda</taxon>
        <taxon>Hexapoda</taxon>
        <taxon>Insecta</taxon>
        <taxon>Pterygota</taxon>
        <taxon>Neoptera</taxon>
        <taxon>Polyneoptera</taxon>
        <taxon>Phasmatodea</taxon>
        <taxon>Verophasmatodea</taxon>
        <taxon>Anareolatae</taxon>
        <taxon>Phasmatidae</taxon>
        <taxon>Eurycanthinae</taxon>
        <taxon>Dryococelus</taxon>
    </lineage>
</organism>